<gene>
    <name evidence="3" type="ORF">MBOT_22950</name>
</gene>
<accession>A0A7I9XYW3</accession>
<sequence length="121" mass="12792">MNRGLLTAWRLFADDAPRNTGPDFGKASPLGLLVIVLLMLGTVVLIRSMNRHLRKVPASFEEKNAPDRPVTERTAAAADTRPPGEAAGPAADRPADTATDTRGGSARTESSGSPHEPNGEH</sequence>
<reference evidence="3 4" key="1">
    <citation type="journal article" date="2019" name="Emerg. Microbes Infect.">
        <title>Comprehensive subspecies identification of 175 nontuberculous mycobacteria species based on 7547 genomic profiles.</title>
        <authorList>
            <person name="Matsumoto Y."/>
            <person name="Kinjo T."/>
            <person name="Motooka D."/>
            <person name="Nabeya D."/>
            <person name="Jung N."/>
            <person name="Uechi K."/>
            <person name="Horii T."/>
            <person name="Iida T."/>
            <person name="Fujita J."/>
            <person name="Nakamura S."/>
        </authorList>
    </citation>
    <scope>NUCLEOTIDE SEQUENCE [LARGE SCALE GENOMIC DNA]</scope>
    <source>
        <strain evidence="3 4">JCM 17322</strain>
    </source>
</reference>
<feature type="compositionally biased region" description="Low complexity" evidence="1">
    <location>
        <begin position="80"/>
        <end position="103"/>
    </location>
</feature>
<dbReference type="Proteomes" id="UP000465361">
    <property type="component" value="Unassembled WGS sequence"/>
</dbReference>
<feature type="transmembrane region" description="Helical" evidence="2">
    <location>
        <begin position="29"/>
        <end position="46"/>
    </location>
</feature>
<feature type="compositionally biased region" description="Basic and acidic residues" evidence="1">
    <location>
        <begin position="60"/>
        <end position="71"/>
    </location>
</feature>
<dbReference type="AlphaFoldDB" id="A0A7I9XYW3"/>
<name>A0A7I9XYW3_9MYCO</name>
<evidence type="ECO:0000313" key="3">
    <source>
        <dbReference type="EMBL" id="GFG74930.1"/>
    </source>
</evidence>
<evidence type="ECO:0000256" key="2">
    <source>
        <dbReference type="SAM" id="Phobius"/>
    </source>
</evidence>
<dbReference type="RefSeq" id="WP_246216739.1">
    <property type="nucleotide sequence ID" value="NZ_BLKW01000004.1"/>
</dbReference>
<dbReference type="EMBL" id="BLKW01000004">
    <property type="protein sequence ID" value="GFG74930.1"/>
    <property type="molecule type" value="Genomic_DNA"/>
</dbReference>
<proteinExistence type="predicted"/>
<evidence type="ECO:0000313" key="4">
    <source>
        <dbReference type="Proteomes" id="UP000465361"/>
    </source>
</evidence>
<feature type="region of interest" description="Disordered" evidence="1">
    <location>
        <begin position="57"/>
        <end position="121"/>
    </location>
</feature>
<keyword evidence="2" id="KW-0472">Membrane</keyword>
<organism evidence="3 4">
    <name type="scientific">Mycobacterium botniense</name>
    <dbReference type="NCBI Taxonomy" id="84962"/>
    <lineage>
        <taxon>Bacteria</taxon>
        <taxon>Bacillati</taxon>
        <taxon>Actinomycetota</taxon>
        <taxon>Actinomycetes</taxon>
        <taxon>Mycobacteriales</taxon>
        <taxon>Mycobacteriaceae</taxon>
        <taxon>Mycobacterium</taxon>
    </lineage>
</organism>
<keyword evidence="4" id="KW-1185">Reference proteome</keyword>
<keyword evidence="2" id="KW-1133">Transmembrane helix</keyword>
<keyword evidence="2" id="KW-0812">Transmembrane</keyword>
<evidence type="ECO:0000256" key="1">
    <source>
        <dbReference type="SAM" id="MobiDB-lite"/>
    </source>
</evidence>
<comment type="caution">
    <text evidence="3">The sequence shown here is derived from an EMBL/GenBank/DDBJ whole genome shotgun (WGS) entry which is preliminary data.</text>
</comment>
<protein>
    <submittedName>
        <fullName evidence="3">Uncharacterized protein</fullName>
    </submittedName>
</protein>